<sequence>MKWFRYYPLFGLLPEDKSQVQPEEKMYSWTEIHCSAPAVSGSPGRDGPKGAKREPGEGLRGLESFPGKVGPPGITGVLGPQGKKGEKGEYGTLTPNLWRQVTPLETKLQVWEDELNRYKKR</sequence>
<feature type="region of interest" description="Disordered" evidence="1">
    <location>
        <begin position="37"/>
        <end position="91"/>
    </location>
</feature>
<dbReference type="Proteomes" id="UP000504624">
    <property type="component" value="Unplaced"/>
</dbReference>
<feature type="compositionally biased region" description="Basic and acidic residues" evidence="1">
    <location>
        <begin position="46"/>
        <end position="57"/>
    </location>
</feature>
<evidence type="ECO:0000313" key="3">
    <source>
        <dbReference type="RefSeq" id="XP_017662350.1"/>
    </source>
</evidence>
<proteinExistence type="predicted"/>
<organism evidence="2 3">
    <name type="scientific">Lepidothrix coronata</name>
    <name type="common">blue-crowned manakin</name>
    <dbReference type="NCBI Taxonomy" id="321398"/>
    <lineage>
        <taxon>Eukaryota</taxon>
        <taxon>Metazoa</taxon>
        <taxon>Chordata</taxon>
        <taxon>Craniata</taxon>
        <taxon>Vertebrata</taxon>
        <taxon>Euteleostomi</taxon>
        <taxon>Archelosauria</taxon>
        <taxon>Archosauria</taxon>
        <taxon>Dinosauria</taxon>
        <taxon>Saurischia</taxon>
        <taxon>Theropoda</taxon>
        <taxon>Coelurosauria</taxon>
        <taxon>Aves</taxon>
        <taxon>Neognathae</taxon>
        <taxon>Neoaves</taxon>
        <taxon>Telluraves</taxon>
        <taxon>Australaves</taxon>
        <taxon>Passeriformes</taxon>
        <taxon>Pipridae</taxon>
        <taxon>Lepidothrix</taxon>
    </lineage>
</organism>
<keyword evidence="2" id="KW-1185">Reference proteome</keyword>
<dbReference type="OrthoDB" id="10255512at2759"/>
<gene>
    <name evidence="3" type="primary">LOC108493446</name>
</gene>
<dbReference type="GeneID" id="108493446"/>
<dbReference type="AlphaFoldDB" id="A0A6J0GKG0"/>
<protein>
    <submittedName>
        <fullName evidence="3">Mannose-binding protein A-like</fullName>
    </submittedName>
</protein>
<name>A0A6J0GKG0_9PASS</name>
<dbReference type="RefSeq" id="XP_017662350.1">
    <property type="nucleotide sequence ID" value="XM_017806861.1"/>
</dbReference>
<evidence type="ECO:0000256" key="1">
    <source>
        <dbReference type="SAM" id="MobiDB-lite"/>
    </source>
</evidence>
<reference evidence="3" key="1">
    <citation type="submission" date="2025-08" db="UniProtKB">
        <authorList>
            <consortium name="RefSeq"/>
        </authorList>
    </citation>
    <scope>IDENTIFICATION</scope>
</reference>
<evidence type="ECO:0000313" key="2">
    <source>
        <dbReference type="Proteomes" id="UP000504624"/>
    </source>
</evidence>
<accession>A0A6J0GKG0</accession>